<accession>A0A948RZK1</accession>
<dbReference type="EMBL" id="JAHJDP010000095">
    <property type="protein sequence ID" value="MBU2692548.1"/>
    <property type="molecule type" value="Genomic_DNA"/>
</dbReference>
<gene>
    <name evidence="2" type="ORF">KJ970_16660</name>
</gene>
<name>A0A948RZK1_UNCEI</name>
<dbReference type="AlphaFoldDB" id="A0A948RZK1"/>
<organism evidence="2 3">
    <name type="scientific">Eiseniibacteriota bacterium</name>
    <dbReference type="NCBI Taxonomy" id="2212470"/>
    <lineage>
        <taxon>Bacteria</taxon>
        <taxon>Candidatus Eiseniibacteriota</taxon>
    </lineage>
</organism>
<dbReference type="InterPro" id="IPR036513">
    <property type="entry name" value="STAS_dom_sf"/>
</dbReference>
<evidence type="ECO:0000259" key="1">
    <source>
        <dbReference type="PROSITE" id="PS50801"/>
    </source>
</evidence>
<dbReference type="Gene3D" id="3.30.750.24">
    <property type="entry name" value="STAS domain"/>
    <property type="match status" value="1"/>
</dbReference>
<dbReference type="Pfam" id="PF01740">
    <property type="entry name" value="STAS"/>
    <property type="match status" value="1"/>
</dbReference>
<dbReference type="Proteomes" id="UP000777784">
    <property type="component" value="Unassembled WGS sequence"/>
</dbReference>
<dbReference type="PROSITE" id="PS50801">
    <property type="entry name" value="STAS"/>
    <property type="match status" value="1"/>
</dbReference>
<sequence>MSSWEKLEVERIEHEDPEAVVYRLSGVLTDRKDCFDFLDTLRQDVRRGGSCLIINLEKCEHVTSAGVGILAASYTSVTNAGGRMCLVGASNRVLTLLKLVGLLSVMNHYTLELEAFNGMKD</sequence>
<dbReference type="SUPFAM" id="SSF52091">
    <property type="entry name" value="SpoIIaa-like"/>
    <property type="match status" value="1"/>
</dbReference>
<proteinExistence type="predicted"/>
<reference evidence="2" key="1">
    <citation type="submission" date="2021-05" db="EMBL/GenBank/DDBJ databases">
        <title>Energy efficiency and biological interactions define the core microbiome of deep oligotrophic groundwater.</title>
        <authorList>
            <person name="Mehrshad M."/>
            <person name="Lopez-Fernandez M."/>
            <person name="Bell E."/>
            <person name="Bernier-Latmani R."/>
            <person name="Bertilsson S."/>
            <person name="Dopson M."/>
        </authorList>
    </citation>
    <scope>NUCLEOTIDE SEQUENCE</scope>
    <source>
        <strain evidence="2">Modern_marine.mb.64</strain>
    </source>
</reference>
<evidence type="ECO:0000313" key="2">
    <source>
        <dbReference type="EMBL" id="MBU2692548.1"/>
    </source>
</evidence>
<dbReference type="InterPro" id="IPR002645">
    <property type="entry name" value="STAS_dom"/>
</dbReference>
<dbReference type="CDD" id="cd07043">
    <property type="entry name" value="STAS_anti-anti-sigma_factors"/>
    <property type="match status" value="1"/>
</dbReference>
<evidence type="ECO:0000313" key="3">
    <source>
        <dbReference type="Proteomes" id="UP000777784"/>
    </source>
</evidence>
<comment type="caution">
    <text evidence="2">The sequence shown here is derived from an EMBL/GenBank/DDBJ whole genome shotgun (WGS) entry which is preliminary data.</text>
</comment>
<protein>
    <submittedName>
        <fullName evidence="2">STAS domain-containing protein</fullName>
    </submittedName>
</protein>
<feature type="domain" description="STAS" evidence="1">
    <location>
        <begin position="52"/>
        <end position="121"/>
    </location>
</feature>